<dbReference type="Pfam" id="PF00089">
    <property type="entry name" value="Trypsin"/>
    <property type="match status" value="1"/>
</dbReference>
<organism evidence="9 10">
    <name type="scientific">Spodoptera littoralis</name>
    <name type="common">Egyptian cotton leafworm</name>
    <dbReference type="NCBI Taxonomy" id="7109"/>
    <lineage>
        <taxon>Eukaryota</taxon>
        <taxon>Metazoa</taxon>
        <taxon>Ecdysozoa</taxon>
        <taxon>Arthropoda</taxon>
        <taxon>Hexapoda</taxon>
        <taxon>Insecta</taxon>
        <taxon>Pterygota</taxon>
        <taxon>Neoptera</taxon>
        <taxon>Endopterygota</taxon>
        <taxon>Lepidoptera</taxon>
        <taxon>Glossata</taxon>
        <taxon>Ditrysia</taxon>
        <taxon>Noctuoidea</taxon>
        <taxon>Noctuidae</taxon>
        <taxon>Amphipyrinae</taxon>
        <taxon>Spodoptera</taxon>
    </lineage>
</organism>
<dbReference type="InterPro" id="IPR018114">
    <property type="entry name" value="TRYPSIN_HIS"/>
</dbReference>
<gene>
    <name evidence="9" type="ORF">SPLIT_LOCUS12700</name>
</gene>
<keyword evidence="10" id="KW-1185">Reference proteome</keyword>
<keyword evidence="5" id="KW-1015">Disulfide bond</keyword>
<keyword evidence="7" id="KW-0732">Signal</keyword>
<evidence type="ECO:0000256" key="1">
    <source>
        <dbReference type="ARBA" id="ARBA00007664"/>
    </source>
</evidence>
<dbReference type="AlphaFoldDB" id="A0A9P0IJV6"/>
<keyword evidence="2 6" id="KW-0645">Protease</keyword>
<reference evidence="9" key="1">
    <citation type="submission" date="2022-02" db="EMBL/GenBank/DDBJ databases">
        <authorList>
            <person name="King R."/>
        </authorList>
    </citation>
    <scope>NUCLEOTIDE SEQUENCE</scope>
</reference>
<dbReference type="InterPro" id="IPR033116">
    <property type="entry name" value="TRYPSIN_SER"/>
</dbReference>
<evidence type="ECO:0000256" key="5">
    <source>
        <dbReference type="ARBA" id="ARBA00023157"/>
    </source>
</evidence>
<evidence type="ECO:0000256" key="6">
    <source>
        <dbReference type="RuleBase" id="RU363034"/>
    </source>
</evidence>
<protein>
    <recommendedName>
        <fullName evidence="8">Peptidase S1 domain-containing protein</fullName>
    </recommendedName>
</protein>
<evidence type="ECO:0000259" key="8">
    <source>
        <dbReference type="PROSITE" id="PS50240"/>
    </source>
</evidence>
<evidence type="ECO:0000256" key="3">
    <source>
        <dbReference type="ARBA" id="ARBA00022801"/>
    </source>
</evidence>
<dbReference type="SMART" id="SM00020">
    <property type="entry name" value="Tryp_SPc"/>
    <property type="match status" value="1"/>
</dbReference>
<dbReference type="GO" id="GO:0006508">
    <property type="term" value="P:proteolysis"/>
    <property type="evidence" value="ECO:0007669"/>
    <property type="project" value="UniProtKB-KW"/>
</dbReference>
<accession>A0A9P0IJV6</accession>
<dbReference type="PRINTS" id="PR00722">
    <property type="entry name" value="CHYMOTRYPSIN"/>
</dbReference>
<feature type="chain" id="PRO_5040274630" description="Peptidase S1 domain-containing protein" evidence="7">
    <location>
        <begin position="19"/>
        <end position="264"/>
    </location>
</feature>
<dbReference type="InterPro" id="IPR050430">
    <property type="entry name" value="Peptidase_S1"/>
</dbReference>
<dbReference type="InterPro" id="IPR043504">
    <property type="entry name" value="Peptidase_S1_PA_chymotrypsin"/>
</dbReference>
<dbReference type="InterPro" id="IPR009003">
    <property type="entry name" value="Peptidase_S1_PA"/>
</dbReference>
<keyword evidence="4 6" id="KW-0720">Serine protease</keyword>
<dbReference type="SUPFAM" id="SSF50494">
    <property type="entry name" value="Trypsin-like serine proteases"/>
    <property type="match status" value="1"/>
</dbReference>
<name>A0A9P0IJV6_SPOLI</name>
<dbReference type="PANTHER" id="PTHR24276">
    <property type="entry name" value="POLYSERASE-RELATED"/>
    <property type="match status" value="1"/>
</dbReference>
<evidence type="ECO:0000313" key="10">
    <source>
        <dbReference type="Proteomes" id="UP001153321"/>
    </source>
</evidence>
<sequence>MFQQNISILFFIIVNVSASHKKSLRILYGDEFKPDEFPYVVTLKYYTIYVSCTGSILNENWGVTAGHCRPNPQRNNTISIWHSSFRSIDMFSKIYPIVVEWKVHPAYRLFNLDEHPDLIVDNDISLFRIEPSLKLSRYARLSSLDRGSLGGLPVVYIGGGKTNNTSSRRVEQFNMYTLKKGEGVIVACNKYMTTKSKHILCISPKCDVYLQSPWHGDSGGPLIYNDQVVGVCSFGSIKGRIIQNAFVPISPYINWISDVIQIKG</sequence>
<dbReference type="Proteomes" id="UP001153321">
    <property type="component" value="Chromosome Z"/>
</dbReference>
<dbReference type="InterPro" id="IPR001254">
    <property type="entry name" value="Trypsin_dom"/>
</dbReference>
<keyword evidence="3 6" id="KW-0378">Hydrolase</keyword>
<dbReference type="PROSITE" id="PS50240">
    <property type="entry name" value="TRYPSIN_DOM"/>
    <property type="match status" value="1"/>
</dbReference>
<evidence type="ECO:0000256" key="2">
    <source>
        <dbReference type="ARBA" id="ARBA00022670"/>
    </source>
</evidence>
<dbReference type="EMBL" id="LR824562">
    <property type="protein sequence ID" value="CAH1647349.1"/>
    <property type="molecule type" value="Genomic_DNA"/>
</dbReference>
<dbReference type="InterPro" id="IPR001314">
    <property type="entry name" value="Peptidase_S1A"/>
</dbReference>
<proteinExistence type="inferred from homology"/>
<dbReference type="Gene3D" id="2.40.10.10">
    <property type="entry name" value="Trypsin-like serine proteases"/>
    <property type="match status" value="1"/>
</dbReference>
<feature type="domain" description="Peptidase S1" evidence="8">
    <location>
        <begin position="26"/>
        <end position="261"/>
    </location>
</feature>
<evidence type="ECO:0000256" key="7">
    <source>
        <dbReference type="SAM" id="SignalP"/>
    </source>
</evidence>
<evidence type="ECO:0000313" key="9">
    <source>
        <dbReference type="EMBL" id="CAH1647349.1"/>
    </source>
</evidence>
<dbReference type="GO" id="GO:0004252">
    <property type="term" value="F:serine-type endopeptidase activity"/>
    <property type="evidence" value="ECO:0007669"/>
    <property type="project" value="InterPro"/>
</dbReference>
<evidence type="ECO:0000256" key="4">
    <source>
        <dbReference type="ARBA" id="ARBA00022825"/>
    </source>
</evidence>
<feature type="signal peptide" evidence="7">
    <location>
        <begin position="1"/>
        <end position="18"/>
    </location>
</feature>
<dbReference type="PROSITE" id="PS00134">
    <property type="entry name" value="TRYPSIN_HIS"/>
    <property type="match status" value="1"/>
</dbReference>
<comment type="similarity">
    <text evidence="1">Belongs to the peptidase S1 family.</text>
</comment>
<dbReference type="PANTHER" id="PTHR24276:SF96">
    <property type="entry name" value="PEPTIDASE S1 DOMAIN-CONTAINING PROTEIN"/>
    <property type="match status" value="1"/>
</dbReference>
<dbReference type="PROSITE" id="PS00135">
    <property type="entry name" value="TRYPSIN_SER"/>
    <property type="match status" value="1"/>
</dbReference>